<dbReference type="Pfam" id="PF25809">
    <property type="entry name" value="STEEP1"/>
    <property type="match status" value="1"/>
</dbReference>
<evidence type="ECO:0000259" key="2">
    <source>
        <dbReference type="PROSITE" id="PS50222"/>
    </source>
</evidence>
<dbReference type="PROSITE" id="PS50222">
    <property type="entry name" value="EF_HAND_2"/>
    <property type="match status" value="1"/>
</dbReference>
<evidence type="ECO:0000313" key="3">
    <source>
        <dbReference type="EMBL" id="CAD7273367.1"/>
    </source>
</evidence>
<feature type="domain" description="EF-hand" evidence="2">
    <location>
        <begin position="392"/>
        <end position="427"/>
    </location>
</feature>
<evidence type="ECO:0000313" key="4">
    <source>
        <dbReference type="Proteomes" id="UP000678499"/>
    </source>
</evidence>
<dbReference type="Gene3D" id="3.40.50.450">
    <property type="match status" value="2"/>
</dbReference>
<organism evidence="3">
    <name type="scientific">Notodromas monacha</name>
    <dbReference type="NCBI Taxonomy" id="399045"/>
    <lineage>
        <taxon>Eukaryota</taxon>
        <taxon>Metazoa</taxon>
        <taxon>Ecdysozoa</taxon>
        <taxon>Arthropoda</taxon>
        <taxon>Crustacea</taxon>
        <taxon>Oligostraca</taxon>
        <taxon>Ostracoda</taxon>
        <taxon>Podocopa</taxon>
        <taxon>Podocopida</taxon>
        <taxon>Cypridocopina</taxon>
        <taxon>Cypridoidea</taxon>
        <taxon>Cyprididae</taxon>
        <taxon>Notodromas</taxon>
    </lineage>
</organism>
<dbReference type="InterPro" id="IPR057965">
    <property type="entry name" value="STEEP1_dom"/>
</dbReference>
<proteinExistence type="predicted"/>
<dbReference type="PANTHER" id="PTHR36300:SF1">
    <property type="entry name" value="RAW, ISOFORM A"/>
    <property type="match status" value="1"/>
</dbReference>
<dbReference type="PANTHER" id="PTHR36300">
    <property type="entry name" value="RAW, ISOFORM A"/>
    <property type="match status" value="1"/>
</dbReference>
<keyword evidence="4" id="KW-1185">Reference proteome</keyword>
<sequence>MPKIVSRSIVCSDSKDKEEYKDDQPLKVYYCLCGQMCLIIDCLLEKLPLRKRDGARVIDGAKRAHKITCEDAEPVFIKRADGAEKQFRKKCKRCGLLLFYQHSPGSNVLFIVRGALTMTCSGGSEQTNFFEHVAAQAAVPTDGAEKIVLTKRTKNMGKFSSVTVSTVDEEDEEIEAREIADSYAANAKIIEKQLLRKGMNKRKLMGEAEVQTVHDREKYDVFLGGSCNPTTWRQEIAIPFMEERDIHFYNPQLPFWRPELIQIEHEAKMSASLLFFVVDNETRAVASMIESTYLAACGRCLVLVVNLFKSEGHVIYGESLSRKELHDLSYSQHVMMDLVEREGIPVFGNMERALECASFLVAKQKEQTLPDFVAGSFGLSNPIRMAHVTLGDKMRKVKEAFDALDIYNVGKLSLEDIGMAFRILTKRTLTPEEIRNIQARNKKRRLSASFSSHYSDSVGRSRRSGSSGCLVRRAPTNSVTKVTARPILAHTRAETIDLCRVSRTDVGAAPCHSSSMTCVPSCSKVSPLAIAAVKNIQKSKARRRTVSGLTKEPDEGDSVVDEALPDHGRILETTRNSIDEGAGIDFDEFCRIVAALKVREDRRKRFPVSLVTLDEVSEPKTLSEISDGKAVPFKNVAWQEENYWNWWKCGGRQDVYLGGMHGDANWREEIAIPMLKRNALTYYSPAYSPWSDRLSSTDMAAMDTSRVLLFVITDKTRSLGSMIMAAYYIGLGRDVILCIQLLPKAVSVHGETLSEAAVKDYNRGRVYLNDLARREGIPVFEGVKEAVECVIQKCLLGNAMSEPNV</sequence>
<gene>
    <name evidence="3" type="ORF">NMOB1V02_LOCUS1258</name>
</gene>
<name>A0A7R9GA13_9CRUS</name>
<dbReference type="OrthoDB" id="6493944at2759"/>
<accession>A0A7R9GA13</accession>
<dbReference type="GO" id="GO:0005509">
    <property type="term" value="F:calcium ion binding"/>
    <property type="evidence" value="ECO:0007669"/>
    <property type="project" value="InterPro"/>
</dbReference>
<feature type="region of interest" description="Disordered" evidence="1">
    <location>
        <begin position="542"/>
        <end position="561"/>
    </location>
</feature>
<dbReference type="InterPro" id="IPR002048">
    <property type="entry name" value="EF_hand_dom"/>
</dbReference>
<dbReference type="AlphaFoldDB" id="A0A7R9GA13"/>
<dbReference type="EMBL" id="OA882160">
    <property type="protein sequence ID" value="CAD7273367.1"/>
    <property type="molecule type" value="Genomic_DNA"/>
</dbReference>
<dbReference type="EMBL" id="CAJPEX010000123">
    <property type="protein sequence ID" value="CAG0913519.1"/>
    <property type="molecule type" value="Genomic_DNA"/>
</dbReference>
<reference evidence="3" key="1">
    <citation type="submission" date="2020-11" db="EMBL/GenBank/DDBJ databases">
        <authorList>
            <person name="Tran Van P."/>
        </authorList>
    </citation>
    <scope>NUCLEOTIDE SEQUENCE</scope>
</reference>
<protein>
    <recommendedName>
        <fullName evidence="2">EF-hand domain-containing protein</fullName>
    </recommendedName>
</protein>
<dbReference type="Pfam" id="PF15891">
    <property type="entry name" value="Nuc_deoxyri_tr2"/>
    <property type="match status" value="2"/>
</dbReference>
<dbReference type="InterPro" id="IPR039470">
    <property type="entry name" value="Nuc_deoxyri_tr2"/>
</dbReference>
<dbReference type="GO" id="GO:0005886">
    <property type="term" value="C:plasma membrane"/>
    <property type="evidence" value="ECO:0007669"/>
    <property type="project" value="TreeGrafter"/>
</dbReference>
<dbReference type="Proteomes" id="UP000678499">
    <property type="component" value="Unassembled WGS sequence"/>
</dbReference>
<evidence type="ECO:0000256" key="1">
    <source>
        <dbReference type="SAM" id="MobiDB-lite"/>
    </source>
</evidence>